<dbReference type="EMBL" id="CM003378">
    <property type="protein sequence ID" value="KOM50153.1"/>
    <property type="molecule type" value="Genomic_DNA"/>
</dbReference>
<feature type="region of interest" description="Disordered" evidence="1">
    <location>
        <begin position="81"/>
        <end position="119"/>
    </location>
</feature>
<feature type="compositionally biased region" description="Acidic residues" evidence="1">
    <location>
        <begin position="107"/>
        <end position="119"/>
    </location>
</feature>
<evidence type="ECO:0000313" key="3">
    <source>
        <dbReference type="Proteomes" id="UP000053144"/>
    </source>
</evidence>
<accession>A0A0L9V5B9</accession>
<sequence>MTSSSPLFSCDVRRQWMRRGSNDGGRGEDATARTQRRRGRSNDEDTTVTEGGDRGHICALLGWRADLGAWRGGGQICAYGGAEGRSVTSGEPTEDGGFVEGGRVEEVSDGDEEGGDDGG</sequence>
<reference evidence="3" key="1">
    <citation type="journal article" date="2015" name="Proc. Natl. Acad. Sci. U.S.A.">
        <title>Genome sequencing of adzuki bean (Vigna angularis) provides insight into high starch and low fat accumulation and domestication.</title>
        <authorList>
            <person name="Yang K."/>
            <person name="Tian Z."/>
            <person name="Chen C."/>
            <person name="Luo L."/>
            <person name="Zhao B."/>
            <person name="Wang Z."/>
            <person name="Yu L."/>
            <person name="Li Y."/>
            <person name="Sun Y."/>
            <person name="Li W."/>
            <person name="Chen Y."/>
            <person name="Li Y."/>
            <person name="Zhang Y."/>
            <person name="Ai D."/>
            <person name="Zhao J."/>
            <person name="Shang C."/>
            <person name="Ma Y."/>
            <person name="Wu B."/>
            <person name="Wang M."/>
            <person name="Gao L."/>
            <person name="Sun D."/>
            <person name="Zhang P."/>
            <person name="Guo F."/>
            <person name="Wang W."/>
            <person name="Li Y."/>
            <person name="Wang J."/>
            <person name="Varshney R.K."/>
            <person name="Wang J."/>
            <person name="Ling H.Q."/>
            <person name="Wan P."/>
        </authorList>
    </citation>
    <scope>NUCLEOTIDE SEQUENCE</scope>
    <source>
        <strain evidence="3">cv. Jingnong 6</strain>
    </source>
</reference>
<organism evidence="2 3">
    <name type="scientific">Phaseolus angularis</name>
    <name type="common">Azuki bean</name>
    <name type="synonym">Vigna angularis</name>
    <dbReference type="NCBI Taxonomy" id="3914"/>
    <lineage>
        <taxon>Eukaryota</taxon>
        <taxon>Viridiplantae</taxon>
        <taxon>Streptophyta</taxon>
        <taxon>Embryophyta</taxon>
        <taxon>Tracheophyta</taxon>
        <taxon>Spermatophyta</taxon>
        <taxon>Magnoliopsida</taxon>
        <taxon>eudicotyledons</taxon>
        <taxon>Gunneridae</taxon>
        <taxon>Pentapetalae</taxon>
        <taxon>rosids</taxon>
        <taxon>fabids</taxon>
        <taxon>Fabales</taxon>
        <taxon>Fabaceae</taxon>
        <taxon>Papilionoideae</taxon>
        <taxon>50 kb inversion clade</taxon>
        <taxon>NPAAA clade</taxon>
        <taxon>indigoferoid/millettioid clade</taxon>
        <taxon>Phaseoleae</taxon>
        <taxon>Vigna</taxon>
    </lineage>
</organism>
<evidence type="ECO:0000313" key="2">
    <source>
        <dbReference type="EMBL" id="KOM50153.1"/>
    </source>
</evidence>
<dbReference type="AlphaFoldDB" id="A0A0L9V5B9"/>
<dbReference type="Proteomes" id="UP000053144">
    <property type="component" value="Chromosome 8"/>
</dbReference>
<name>A0A0L9V5B9_PHAAN</name>
<dbReference type="Gramene" id="KOM50153">
    <property type="protein sequence ID" value="KOM50153"/>
    <property type="gene ID" value="LR48_Vigan08g098000"/>
</dbReference>
<protein>
    <submittedName>
        <fullName evidence="2">Uncharacterized protein</fullName>
    </submittedName>
</protein>
<proteinExistence type="predicted"/>
<feature type="region of interest" description="Disordered" evidence="1">
    <location>
        <begin position="1"/>
        <end position="53"/>
    </location>
</feature>
<gene>
    <name evidence="2" type="ORF">LR48_Vigan08g098000</name>
</gene>
<evidence type="ECO:0000256" key="1">
    <source>
        <dbReference type="SAM" id="MobiDB-lite"/>
    </source>
</evidence>